<dbReference type="InterPro" id="IPR050148">
    <property type="entry name" value="Terpene_synthase-like"/>
</dbReference>
<dbReference type="PANTHER" id="PTHR31739:SF30">
    <property type="entry name" value="COPAL-8-OL DIPHOSPHATE HYDRATASE, CHLOROPLASTIC"/>
    <property type="match status" value="1"/>
</dbReference>
<dbReference type="Gene3D" id="1.50.10.160">
    <property type="match status" value="1"/>
</dbReference>
<gene>
    <name evidence="1" type="ORF">Fot_32303</name>
</gene>
<dbReference type="Proteomes" id="UP001604277">
    <property type="component" value="Unassembled WGS sequence"/>
</dbReference>
<protein>
    <submittedName>
        <fullName evidence="1">Syn-copalyl diphosphate synthase TPS3</fullName>
    </submittedName>
</protein>
<dbReference type="EMBL" id="JBFOLJ010000009">
    <property type="protein sequence ID" value="KAL2508656.1"/>
    <property type="molecule type" value="Genomic_DNA"/>
</dbReference>
<dbReference type="PANTHER" id="PTHR31739">
    <property type="entry name" value="ENT-COPALYL DIPHOSPHATE SYNTHASE, CHLOROPLASTIC"/>
    <property type="match status" value="1"/>
</dbReference>
<proteinExistence type="predicted"/>
<accession>A0ABD1T7F8</accession>
<evidence type="ECO:0000313" key="2">
    <source>
        <dbReference type="Proteomes" id="UP001604277"/>
    </source>
</evidence>
<sequence>MGKALFFQDSRGDLSNKRDFTIEGYMGYIREMLDTMENGRTSISPYDTTWIALVKNLDGLDIPQFPSSLEWIANNQVSDGSWGNEHFFLAYDRLLNTLACVVALRSWNVHVQKIEKEIIEHMKILSIIMPQPSKRGLCIHTVHRFRNLCVSESTEFLSWRRTRTPSAAHYSLQVKYEPAKIISD</sequence>
<dbReference type="SUPFAM" id="SSF48239">
    <property type="entry name" value="Terpenoid cyclases/Protein prenyltransferases"/>
    <property type="match status" value="1"/>
</dbReference>
<comment type="caution">
    <text evidence="1">The sequence shown here is derived from an EMBL/GenBank/DDBJ whole genome shotgun (WGS) entry which is preliminary data.</text>
</comment>
<reference evidence="2" key="1">
    <citation type="submission" date="2024-07" db="EMBL/GenBank/DDBJ databases">
        <title>Two chromosome-level genome assemblies of Korean endemic species Abeliophyllum distichum and Forsythia ovata (Oleaceae).</title>
        <authorList>
            <person name="Jang H."/>
        </authorList>
    </citation>
    <scope>NUCLEOTIDE SEQUENCE [LARGE SCALE GENOMIC DNA]</scope>
</reference>
<dbReference type="GO" id="GO:0003824">
    <property type="term" value="F:catalytic activity"/>
    <property type="evidence" value="ECO:0007669"/>
    <property type="project" value="UniProtKB-ARBA"/>
</dbReference>
<keyword evidence="2" id="KW-1185">Reference proteome</keyword>
<dbReference type="AlphaFoldDB" id="A0ABD1T7F8"/>
<name>A0ABD1T7F8_9LAMI</name>
<evidence type="ECO:0000313" key="1">
    <source>
        <dbReference type="EMBL" id="KAL2508656.1"/>
    </source>
</evidence>
<organism evidence="1 2">
    <name type="scientific">Forsythia ovata</name>
    <dbReference type="NCBI Taxonomy" id="205694"/>
    <lineage>
        <taxon>Eukaryota</taxon>
        <taxon>Viridiplantae</taxon>
        <taxon>Streptophyta</taxon>
        <taxon>Embryophyta</taxon>
        <taxon>Tracheophyta</taxon>
        <taxon>Spermatophyta</taxon>
        <taxon>Magnoliopsida</taxon>
        <taxon>eudicotyledons</taxon>
        <taxon>Gunneridae</taxon>
        <taxon>Pentapetalae</taxon>
        <taxon>asterids</taxon>
        <taxon>lamiids</taxon>
        <taxon>Lamiales</taxon>
        <taxon>Oleaceae</taxon>
        <taxon>Forsythieae</taxon>
        <taxon>Forsythia</taxon>
    </lineage>
</organism>
<dbReference type="InterPro" id="IPR008930">
    <property type="entry name" value="Terpenoid_cyclase/PrenylTrfase"/>
</dbReference>